<dbReference type="InterPro" id="IPR011538">
    <property type="entry name" value="Nuo51_FMN-bd"/>
</dbReference>
<keyword evidence="1" id="KW-0813">Transport</keyword>
<comment type="caution">
    <text evidence="9">The sequence shown here is derived from an EMBL/GenBank/DDBJ whole genome shotgun (WGS) entry which is preliminary data.</text>
</comment>
<evidence type="ECO:0000256" key="7">
    <source>
        <dbReference type="ARBA" id="ARBA00023014"/>
    </source>
</evidence>
<evidence type="ECO:0000256" key="2">
    <source>
        <dbReference type="ARBA" id="ARBA00022485"/>
    </source>
</evidence>
<evidence type="ECO:0000256" key="6">
    <source>
        <dbReference type="ARBA" id="ARBA00023004"/>
    </source>
</evidence>
<evidence type="ECO:0000256" key="3">
    <source>
        <dbReference type="ARBA" id="ARBA00022723"/>
    </source>
</evidence>
<keyword evidence="7" id="KW-0411">Iron-sulfur</keyword>
<dbReference type="InterPro" id="IPR010208">
    <property type="entry name" value="Ion_transpt_RnfC/RsxC"/>
</dbReference>
<feature type="domain" description="4Fe-4S ferredoxin-type" evidence="8">
    <location>
        <begin position="357"/>
        <end position="387"/>
    </location>
</feature>
<dbReference type="PANTHER" id="PTHR43034">
    <property type="entry name" value="ION-TRANSLOCATING OXIDOREDUCTASE COMPLEX SUBUNIT C"/>
    <property type="match status" value="1"/>
</dbReference>
<dbReference type="SUPFAM" id="SSF142019">
    <property type="entry name" value="Nqo1 FMN-binding domain-like"/>
    <property type="match status" value="1"/>
</dbReference>
<gene>
    <name evidence="9" type="ORF">A2008_09055</name>
</gene>
<dbReference type="GO" id="GO:0046872">
    <property type="term" value="F:metal ion binding"/>
    <property type="evidence" value="ECO:0007669"/>
    <property type="project" value="UniProtKB-KW"/>
</dbReference>
<proteinExistence type="predicted"/>
<dbReference type="STRING" id="1817813.A2008_09055"/>
<dbReference type="Proteomes" id="UP000178735">
    <property type="component" value="Unassembled WGS sequence"/>
</dbReference>
<keyword evidence="4" id="KW-0677">Repeat</keyword>
<evidence type="ECO:0000256" key="4">
    <source>
        <dbReference type="ARBA" id="ARBA00022737"/>
    </source>
</evidence>
<evidence type="ECO:0000256" key="5">
    <source>
        <dbReference type="ARBA" id="ARBA00022982"/>
    </source>
</evidence>
<dbReference type="PANTHER" id="PTHR43034:SF2">
    <property type="entry name" value="ION-TRANSLOCATING OXIDOREDUCTASE COMPLEX SUBUNIT C"/>
    <property type="match status" value="1"/>
</dbReference>
<dbReference type="InterPro" id="IPR017900">
    <property type="entry name" value="4Fe4S_Fe_S_CS"/>
</dbReference>
<dbReference type="AlphaFoldDB" id="A0A1F7WHC4"/>
<name>A0A1F7WHC4_9BACT</name>
<dbReference type="InterPro" id="IPR026902">
    <property type="entry name" value="RnfC_N"/>
</dbReference>
<dbReference type="Pfam" id="PF13183">
    <property type="entry name" value="Fer4_8"/>
    <property type="match status" value="1"/>
</dbReference>
<organism evidence="9 10">
    <name type="scientific">Candidatus Wallbacteria bacterium GWC2_49_35</name>
    <dbReference type="NCBI Taxonomy" id="1817813"/>
    <lineage>
        <taxon>Bacteria</taxon>
        <taxon>Candidatus Walliibacteriota</taxon>
    </lineage>
</organism>
<reference evidence="9 10" key="1">
    <citation type="journal article" date="2016" name="Nat. Commun.">
        <title>Thousands of microbial genomes shed light on interconnected biogeochemical processes in an aquifer system.</title>
        <authorList>
            <person name="Anantharaman K."/>
            <person name="Brown C.T."/>
            <person name="Hug L.A."/>
            <person name="Sharon I."/>
            <person name="Castelle C.J."/>
            <person name="Probst A.J."/>
            <person name="Thomas B.C."/>
            <person name="Singh A."/>
            <person name="Wilkins M.J."/>
            <person name="Karaoz U."/>
            <person name="Brodie E.L."/>
            <person name="Williams K.H."/>
            <person name="Hubbard S.S."/>
            <person name="Banfield J.F."/>
        </authorList>
    </citation>
    <scope>NUCLEOTIDE SEQUENCE [LARGE SCALE GENOMIC DNA]</scope>
</reference>
<dbReference type="GO" id="GO:0016020">
    <property type="term" value="C:membrane"/>
    <property type="evidence" value="ECO:0007669"/>
    <property type="project" value="InterPro"/>
</dbReference>
<dbReference type="PROSITE" id="PS51379">
    <property type="entry name" value="4FE4S_FER_2"/>
    <property type="match status" value="1"/>
</dbReference>
<evidence type="ECO:0000313" key="10">
    <source>
        <dbReference type="Proteomes" id="UP000178735"/>
    </source>
</evidence>
<dbReference type="NCBIfam" id="TIGR01945">
    <property type="entry name" value="rnfC"/>
    <property type="match status" value="1"/>
</dbReference>
<evidence type="ECO:0000256" key="1">
    <source>
        <dbReference type="ARBA" id="ARBA00022448"/>
    </source>
</evidence>
<evidence type="ECO:0000313" key="9">
    <source>
        <dbReference type="EMBL" id="OGM02236.1"/>
    </source>
</evidence>
<sequence>MDFHGGLKLPLNHELTIDKPLTLARPPKKVCVLLSQHSGSPAVAAVEPGARVRLFDVIGASIGAVSCDVHAPVSGVVESIGDFVHPYYKYCQGITIAADPPSEADQTLGFNEAERFSIEEICDAARKCSVIDTVSNNRPLHVKISGLKPEAVNYLIVSFVQNEPYIHNMETISHIYLDEIMSSISYLSAALMPAFVFLAVPYHMIKLITAIDNKLAQNRASYKNFKIVRVTDKYPQANELLLASSILKTRVTQSALANTHKCLILDASTMFHLYEALKFGKPQIECHLTVSGYGITKPANIKARIGAFISDIIEQCGGFCGNVNSVVVDGLMSGYSQFTLDAPLIKPNRSITVIPTERLSSSGEERCMRCKKCVDSCPMGLDPARLNFISRSGAHEKAEGAGIYSCIECGVCSYICPSRINITHSIILSKKMIMETNVRRRNNDESI</sequence>
<dbReference type="SUPFAM" id="SSF46548">
    <property type="entry name" value="alpha-helical ferredoxin"/>
    <property type="match status" value="1"/>
</dbReference>
<dbReference type="InterPro" id="IPR037225">
    <property type="entry name" value="Nuo51_FMN-bd_sf"/>
</dbReference>
<dbReference type="PROSITE" id="PS00198">
    <property type="entry name" value="4FE4S_FER_1"/>
    <property type="match status" value="2"/>
</dbReference>
<dbReference type="Gene3D" id="3.30.70.20">
    <property type="match status" value="1"/>
</dbReference>
<evidence type="ECO:0000259" key="8">
    <source>
        <dbReference type="PROSITE" id="PS51379"/>
    </source>
</evidence>
<keyword evidence="6" id="KW-0408">Iron</keyword>
<dbReference type="EMBL" id="MGFH01000213">
    <property type="protein sequence ID" value="OGM02236.1"/>
    <property type="molecule type" value="Genomic_DNA"/>
</dbReference>
<keyword evidence="2" id="KW-0004">4Fe-4S</keyword>
<dbReference type="InterPro" id="IPR017896">
    <property type="entry name" value="4Fe4S_Fe-S-bd"/>
</dbReference>
<protein>
    <recommendedName>
        <fullName evidence="8">4Fe-4S ferredoxin-type domain-containing protein</fullName>
    </recommendedName>
</protein>
<dbReference type="GO" id="GO:0009055">
    <property type="term" value="F:electron transfer activity"/>
    <property type="evidence" value="ECO:0007669"/>
    <property type="project" value="InterPro"/>
</dbReference>
<dbReference type="Pfam" id="PF01512">
    <property type="entry name" value="Complex1_51K"/>
    <property type="match status" value="1"/>
</dbReference>
<dbReference type="GO" id="GO:0051539">
    <property type="term" value="F:4 iron, 4 sulfur cluster binding"/>
    <property type="evidence" value="ECO:0007669"/>
    <property type="project" value="UniProtKB-KW"/>
</dbReference>
<keyword evidence="3" id="KW-0479">Metal-binding</keyword>
<keyword evidence="5" id="KW-0249">Electron transport</keyword>
<accession>A0A1F7WHC4</accession>
<dbReference type="Pfam" id="PF13375">
    <property type="entry name" value="RnfC_N"/>
    <property type="match status" value="1"/>
</dbReference>